<feature type="domain" description="Tubby C-terminal" evidence="1">
    <location>
        <begin position="5"/>
        <end position="171"/>
    </location>
</feature>
<evidence type="ECO:0000259" key="1">
    <source>
        <dbReference type="Pfam" id="PF23728"/>
    </source>
</evidence>
<comment type="caution">
    <text evidence="2">The sequence shown here is derived from an EMBL/GenBank/DDBJ whole genome shotgun (WGS) entry which is preliminary data.</text>
</comment>
<dbReference type="Pfam" id="PF23728">
    <property type="entry name" value="Tubby_C_like"/>
    <property type="match status" value="1"/>
</dbReference>
<protein>
    <recommendedName>
        <fullName evidence="1">Tubby C-terminal domain-containing protein</fullName>
    </recommendedName>
</protein>
<evidence type="ECO:0000313" key="2">
    <source>
        <dbReference type="EMBL" id="MDL4839442.1"/>
    </source>
</evidence>
<name>A0ABT7L0S6_9BACI</name>
<dbReference type="Proteomes" id="UP001235343">
    <property type="component" value="Unassembled WGS sequence"/>
</dbReference>
<dbReference type="RefSeq" id="WP_285930312.1">
    <property type="nucleotide sequence ID" value="NZ_JASTZU010000016.1"/>
</dbReference>
<dbReference type="InterPro" id="IPR056944">
    <property type="entry name" value="Tubby_C-like"/>
</dbReference>
<evidence type="ECO:0000313" key="3">
    <source>
        <dbReference type="Proteomes" id="UP001235343"/>
    </source>
</evidence>
<organism evidence="2 3">
    <name type="scientific">Aquibacillus rhizosphaerae</name>
    <dbReference type="NCBI Taxonomy" id="3051431"/>
    <lineage>
        <taxon>Bacteria</taxon>
        <taxon>Bacillati</taxon>
        <taxon>Bacillota</taxon>
        <taxon>Bacilli</taxon>
        <taxon>Bacillales</taxon>
        <taxon>Bacillaceae</taxon>
        <taxon>Aquibacillus</taxon>
    </lineage>
</organism>
<gene>
    <name evidence="2" type="ORF">QQS35_03075</name>
</gene>
<keyword evidence="3" id="KW-1185">Reference proteome</keyword>
<dbReference type="EMBL" id="JASTZU010000016">
    <property type="protein sequence ID" value="MDL4839442.1"/>
    <property type="molecule type" value="Genomic_DNA"/>
</dbReference>
<reference evidence="2 3" key="1">
    <citation type="submission" date="2023-06" db="EMBL/GenBank/DDBJ databases">
        <title>Aquibacillus rhizosphaerae LR5S19.</title>
        <authorList>
            <person name="Sun J.-Q."/>
        </authorList>
    </citation>
    <scope>NUCLEOTIDE SEQUENCE [LARGE SCALE GENOMIC DNA]</scope>
    <source>
        <strain evidence="2 3">LR5S19</strain>
    </source>
</reference>
<sequence>MFIHYKRGLKSSKKPVDIYQGRLKIGEIQRTYRNSFIYWLDTIALDAEWFISYKIINKDGNLKFQSKETSSFFSRTQFDITYSDSDDQQHELILKQKKGIGVKNFKFKYKDNTYLVQKYPFEPTQILYNNLTVAECKTTIADRTTTIQLYGDDFKVEPLLIVGIYHSAFFIQRG</sequence>
<accession>A0ABT7L0S6</accession>
<proteinExistence type="predicted"/>